<feature type="active site" description="Charge relay system" evidence="5">
    <location>
        <position position="264"/>
    </location>
</feature>
<keyword evidence="4 5" id="KW-0720">Serine protease</keyword>
<evidence type="ECO:0000256" key="4">
    <source>
        <dbReference type="ARBA" id="ARBA00022825"/>
    </source>
</evidence>
<dbReference type="PROSITE" id="PS51892">
    <property type="entry name" value="SUBTILASE"/>
    <property type="match status" value="1"/>
</dbReference>
<dbReference type="PANTHER" id="PTHR43806:SF65">
    <property type="entry name" value="SERINE PROTEASE APRX"/>
    <property type="match status" value="1"/>
</dbReference>
<dbReference type="InterPro" id="IPR050131">
    <property type="entry name" value="Peptidase_S8_subtilisin-like"/>
</dbReference>
<sequence length="321" mass="34609">MNRASKIIQLNYARRFGLTGKGIGIAIFDTGIGYHPDLCNNYSFSNLVAFYDTVSGKKSPYDDNGHGTHIAGILAGNGKTCHNLFQGIAPGCHYLVIKVLNHRGEGNTENVLTGIQWLLRHHQEYKIRLVNISVGSSRGKNFGENSPLVQGVNRLWEAGLTVFTAAGNHGPSPSSIGAPGNSRKIITVGSSDVLPDSEDTDYSGRGPTSSCIKKPDIVAPGTNIVSCYPMPFKNQPSTALLRKTMQDAPDYYNGAAYIARSGTSMATPIVCGAAALLLEKNPFLTNKEIKLALRNSAKNLGYPHARQGWGLLQCNTLLSYR</sequence>
<evidence type="ECO:0000256" key="5">
    <source>
        <dbReference type="PROSITE-ProRule" id="PRU01240"/>
    </source>
</evidence>
<dbReference type="PANTHER" id="PTHR43806">
    <property type="entry name" value="PEPTIDASE S8"/>
    <property type="match status" value="1"/>
</dbReference>
<dbReference type="InterPro" id="IPR022398">
    <property type="entry name" value="Peptidase_S8_His-AS"/>
</dbReference>
<dbReference type="InterPro" id="IPR023828">
    <property type="entry name" value="Peptidase_S8_Ser-AS"/>
</dbReference>
<dbReference type="Proteomes" id="UP000637513">
    <property type="component" value="Unassembled WGS sequence"/>
</dbReference>
<evidence type="ECO:0000313" key="8">
    <source>
        <dbReference type="Proteomes" id="UP000637513"/>
    </source>
</evidence>
<evidence type="ECO:0000256" key="3">
    <source>
        <dbReference type="ARBA" id="ARBA00022801"/>
    </source>
</evidence>
<keyword evidence="8" id="KW-1185">Reference proteome</keyword>
<dbReference type="CDD" id="cd07487">
    <property type="entry name" value="Peptidases_S8_1"/>
    <property type="match status" value="1"/>
</dbReference>
<dbReference type="Gene3D" id="3.40.50.200">
    <property type="entry name" value="Peptidase S8/S53 domain"/>
    <property type="match status" value="1"/>
</dbReference>
<keyword evidence="2 5" id="KW-0645">Protease</keyword>
<dbReference type="SUPFAM" id="SSF52743">
    <property type="entry name" value="Subtilisin-like"/>
    <property type="match status" value="1"/>
</dbReference>
<accession>A0ABR7MV92</accession>
<keyword evidence="3 5" id="KW-0378">Hydrolase</keyword>
<comment type="similarity">
    <text evidence="1 5">Belongs to the peptidase S8 family.</text>
</comment>
<evidence type="ECO:0000259" key="6">
    <source>
        <dbReference type="Pfam" id="PF00082"/>
    </source>
</evidence>
<dbReference type="RefSeq" id="WP_249305063.1">
    <property type="nucleotide sequence ID" value="NZ_JACRSW010000031.1"/>
</dbReference>
<proteinExistence type="inferred from homology"/>
<evidence type="ECO:0000256" key="1">
    <source>
        <dbReference type="ARBA" id="ARBA00011073"/>
    </source>
</evidence>
<dbReference type="EMBL" id="JACRSW010000031">
    <property type="protein sequence ID" value="MBC8557727.1"/>
    <property type="molecule type" value="Genomic_DNA"/>
</dbReference>
<dbReference type="PROSITE" id="PS00137">
    <property type="entry name" value="SUBTILASE_HIS"/>
    <property type="match status" value="1"/>
</dbReference>
<dbReference type="PRINTS" id="PR00723">
    <property type="entry name" value="SUBTILISIN"/>
</dbReference>
<gene>
    <name evidence="7" type="ORF">H8700_08405</name>
</gene>
<organism evidence="7 8">
    <name type="scientific">Jutongia hominis</name>
    <dbReference type="NCBI Taxonomy" id="2763664"/>
    <lineage>
        <taxon>Bacteria</taxon>
        <taxon>Bacillati</taxon>
        <taxon>Bacillota</taxon>
        <taxon>Clostridia</taxon>
        <taxon>Lachnospirales</taxon>
        <taxon>Lachnospiraceae</taxon>
        <taxon>Jutongia</taxon>
    </lineage>
</organism>
<dbReference type="InterPro" id="IPR000209">
    <property type="entry name" value="Peptidase_S8/S53_dom"/>
</dbReference>
<name>A0ABR7MV92_9FIRM</name>
<dbReference type="InterPro" id="IPR036852">
    <property type="entry name" value="Peptidase_S8/S53_dom_sf"/>
</dbReference>
<dbReference type="Pfam" id="PF00082">
    <property type="entry name" value="Peptidase_S8"/>
    <property type="match status" value="1"/>
</dbReference>
<comment type="caution">
    <text evidence="7">The sequence shown here is derived from an EMBL/GenBank/DDBJ whole genome shotgun (WGS) entry which is preliminary data.</text>
</comment>
<protein>
    <submittedName>
        <fullName evidence="7">S8 family peptidase</fullName>
    </submittedName>
</protein>
<evidence type="ECO:0000256" key="2">
    <source>
        <dbReference type="ARBA" id="ARBA00022670"/>
    </source>
</evidence>
<reference evidence="7 8" key="1">
    <citation type="submission" date="2020-08" db="EMBL/GenBank/DDBJ databases">
        <title>Genome public.</title>
        <authorList>
            <person name="Liu C."/>
            <person name="Sun Q."/>
        </authorList>
    </citation>
    <scope>NUCLEOTIDE SEQUENCE [LARGE SCALE GENOMIC DNA]</scope>
    <source>
        <strain evidence="7 8">BX3</strain>
    </source>
</reference>
<feature type="active site" description="Charge relay system" evidence="5">
    <location>
        <position position="66"/>
    </location>
</feature>
<dbReference type="InterPro" id="IPR015500">
    <property type="entry name" value="Peptidase_S8_subtilisin-rel"/>
</dbReference>
<dbReference type="PROSITE" id="PS00138">
    <property type="entry name" value="SUBTILASE_SER"/>
    <property type="match status" value="1"/>
</dbReference>
<feature type="active site" description="Charge relay system" evidence="5">
    <location>
        <position position="29"/>
    </location>
</feature>
<evidence type="ECO:0000313" key="7">
    <source>
        <dbReference type="EMBL" id="MBC8557727.1"/>
    </source>
</evidence>
<feature type="domain" description="Peptidase S8/S53" evidence="6">
    <location>
        <begin position="20"/>
        <end position="310"/>
    </location>
</feature>